<dbReference type="EMBL" id="JAQQXT010000005">
    <property type="protein sequence ID" value="MDC8771817.1"/>
    <property type="molecule type" value="Genomic_DNA"/>
</dbReference>
<dbReference type="SUPFAM" id="SSF53850">
    <property type="entry name" value="Periplasmic binding protein-like II"/>
    <property type="match status" value="1"/>
</dbReference>
<keyword evidence="2" id="KW-1185">Reference proteome</keyword>
<reference evidence="1 2" key="1">
    <citation type="submission" date="2022-10" db="EMBL/GenBank/DDBJ databases">
        <title>Paucibacter sp. hw1 Genome sequencing.</title>
        <authorList>
            <person name="Park S."/>
        </authorList>
    </citation>
    <scope>NUCLEOTIDE SEQUENCE [LARGE SCALE GENOMIC DNA]</scope>
    <source>
        <strain evidence="2">hw1</strain>
    </source>
</reference>
<sequence length="229" mass="25387">MSISLAWGPLPAWAEPLRFVVDTSVSLPYAKFEKGELKSGLSHQLGLDLAKRLGREAVFVPVARKRITAALERGQADLICGYASAWLPGPFQWSQPVAQHFELLITRADMPPPQRLEDLAGQAIGTIAGFRYVTLERQLGLKFSRDDGPDAEALLRRLAAKRVAHAIVSRSYLDYQRQVLGFDLALHPPLLLEKTDLRCALSLKSALPLKQLDEALQAMHKDGSLHIQH</sequence>
<name>A0ABT5KD16_9BURK</name>
<dbReference type="Proteomes" id="UP001221189">
    <property type="component" value="Unassembled WGS sequence"/>
</dbReference>
<dbReference type="RefSeq" id="WP_273600108.1">
    <property type="nucleotide sequence ID" value="NZ_JAQQXT010000005.1"/>
</dbReference>
<accession>A0ABT5KD16</accession>
<gene>
    <name evidence="1" type="ORF">PRZ03_09575</name>
</gene>
<dbReference type="PANTHER" id="PTHR35936">
    <property type="entry name" value="MEMBRANE-BOUND LYTIC MUREIN TRANSGLYCOSYLASE F"/>
    <property type="match status" value="1"/>
</dbReference>
<organism evidence="1 2">
    <name type="scientific">Roseateles albus</name>
    <dbReference type="NCBI Taxonomy" id="2987525"/>
    <lineage>
        <taxon>Bacteria</taxon>
        <taxon>Pseudomonadati</taxon>
        <taxon>Pseudomonadota</taxon>
        <taxon>Betaproteobacteria</taxon>
        <taxon>Burkholderiales</taxon>
        <taxon>Sphaerotilaceae</taxon>
        <taxon>Roseateles</taxon>
    </lineage>
</organism>
<comment type="caution">
    <text evidence="1">The sequence shown here is derived from an EMBL/GenBank/DDBJ whole genome shotgun (WGS) entry which is preliminary data.</text>
</comment>
<dbReference type="Gene3D" id="3.40.190.10">
    <property type="entry name" value="Periplasmic binding protein-like II"/>
    <property type="match status" value="2"/>
</dbReference>
<dbReference type="PANTHER" id="PTHR35936:SF6">
    <property type="entry name" value="AMINO ACID ABC TRANSPORTER SUBSTRATE-BINDING PAAT FAMILY PROTEIN"/>
    <property type="match status" value="1"/>
</dbReference>
<evidence type="ECO:0000313" key="1">
    <source>
        <dbReference type="EMBL" id="MDC8771817.1"/>
    </source>
</evidence>
<proteinExistence type="predicted"/>
<protein>
    <submittedName>
        <fullName evidence="1">Transporter substrate-binding domain-containing protein</fullName>
    </submittedName>
</protein>
<evidence type="ECO:0000313" key="2">
    <source>
        <dbReference type="Proteomes" id="UP001221189"/>
    </source>
</evidence>